<accession>E1R5X4</accession>
<comment type="subunit">
    <text evidence="5 14 15">Homodimer.</text>
</comment>
<comment type="cofactor">
    <cofactor evidence="2">
        <name>Mn(2+)</name>
        <dbReference type="ChEBI" id="CHEBI:29035"/>
    </cofactor>
</comment>
<feature type="binding site" evidence="14">
    <location>
        <position position="108"/>
    </location>
    <ligand>
        <name>substrate</name>
    </ligand>
</feature>
<feature type="binding site" evidence="14">
    <location>
        <begin position="77"/>
        <end position="90"/>
    </location>
    <ligand>
        <name>NAD(+)</name>
        <dbReference type="ChEBI" id="CHEBI:57540"/>
    </ligand>
</feature>
<dbReference type="GO" id="GO:0003862">
    <property type="term" value="F:3-isopropylmalate dehydrogenase activity"/>
    <property type="evidence" value="ECO:0007669"/>
    <property type="project" value="UniProtKB-UniRule"/>
</dbReference>
<keyword evidence="7 14" id="KW-0028">Amino-acid biosynthesis</keyword>
<evidence type="ECO:0000256" key="4">
    <source>
        <dbReference type="ARBA" id="ARBA00008319"/>
    </source>
</evidence>
<keyword evidence="9 14" id="KW-0460">Magnesium</keyword>
<keyword evidence="10 14" id="KW-0560">Oxidoreductase</keyword>
<dbReference type="PANTHER" id="PTHR42979:SF1">
    <property type="entry name" value="3-ISOPROPYLMALATE DEHYDROGENASE"/>
    <property type="match status" value="1"/>
</dbReference>
<evidence type="ECO:0000256" key="15">
    <source>
        <dbReference type="RuleBase" id="RU004445"/>
    </source>
</evidence>
<dbReference type="PROSITE" id="PS00470">
    <property type="entry name" value="IDH_IMDH"/>
    <property type="match status" value="1"/>
</dbReference>
<feature type="binding site" evidence="14">
    <location>
        <position position="98"/>
    </location>
    <ligand>
        <name>substrate</name>
    </ligand>
</feature>
<evidence type="ECO:0000256" key="5">
    <source>
        <dbReference type="ARBA" id="ARBA00011738"/>
    </source>
</evidence>
<feature type="binding site" evidence="14">
    <location>
        <position position="245"/>
    </location>
    <ligand>
        <name>Mg(2+)</name>
        <dbReference type="ChEBI" id="CHEBI:18420"/>
    </ligand>
</feature>
<feature type="binding site" evidence="14">
    <location>
        <begin position="278"/>
        <end position="290"/>
    </location>
    <ligand>
        <name>NAD(+)</name>
        <dbReference type="ChEBI" id="CHEBI:57540"/>
    </ligand>
</feature>
<dbReference type="NCBIfam" id="TIGR00169">
    <property type="entry name" value="leuB"/>
    <property type="match status" value="1"/>
</dbReference>
<dbReference type="InterPro" id="IPR019818">
    <property type="entry name" value="IsoCit/isopropylmalate_DH_CS"/>
</dbReference>
<evidence type="ECO:0000256" key="2">
    <source>
        <dbReference type="ARBA" id="ARBA00001936"/>
    </source>
</evidence>
<dbReference type="UniPathway" id="UPA00048">
    <property type="reaction ID" value="UER00072"/>
</dbReference>
<dbReference type="PANTHER" id="PTHR42979">
    <property type="entry name" value="3-ISOPROPYLMALATE DEHYDROGENASE"/>
    <property type="match status" value="1"/>
</dbReference>
<keyword evidence="14" id="KW-0963">Cytoplasm</keyword>
<gene>
    <name evidence="14" type="primary">leuB</name>
    <name evidence="17" type="ordered locus">Spirs_1612</name>
</gene>
<feature type="binding site" evidence="14">
    <location>
        <position position="136"/>
    </location>
    <ligand>
        <name>substrate</name>
    </ligand>
</feature>
<organism evidence="17 18">
    <name type="scientific">Sediminispirochaeta smaragdinae (strain DSM 11293 / JCM 15392 / SEBR 4228)</name>
    <name type="common">Spirochaeta smaragdinae</name>
    <dbReference type="NCBI Taxonomy" id="573413"/>
    <lineage>
        <taxon>Bacteria</taxon>
        <taxon>Pseudomonadati</taxon>
        <taxon>Spirochaetota</taxon>
        <taxon>Spirochaetia</taxon>
        <taxon>Spirochaetales</taxon>
        <taxon>Spirochaetaceae</taxon>
        <taxon>Sediminispirochaeta</taxon>
    </lineage>
</organism>
<evidence type="ECO:0000313" key="17">
    <source>
        <dbReference type="EMBL" id="ADK80739.1"/>
    </source>
</evidence>
<comment type="subcellular location">
    <subcellularLocation>
        <location evidence="14">Cytoplasm</location>
    </subcellularLocation>
</comment>
<comment type="pathway">
    <text evidence="3 14 15">Amino-acid biosynthesis; L-leucine biosynthesis; L-leucine from 3-methyl-2-oxobutanoate: step 3/4.</text>
</comment>
<keyword evidence="11 14" id="KW-0520">NAD</keyword>
<dbReference type="STRING" id="573413.Spirs_1612"/>
<comment type="cofactor">
    <cofactor evidence="14 15">
        <name>Mg(2+)</name>
        <dbReference type="ChEBI" id="CHEBI:18420"/>
    </cofactor>
    <cofactor evidence="14 15">
        <name>Mn(2+)</name>
        <dbReference type="ChEBI" id="CHEBI:29035"/>
    </cofactor>
    <text evidence="14 15">Binds 1 Mg(2+) or Mn(2+) ion per subunit.</text>
</comment>
<evidence type="ECO:0000259" key="16">
    <source>
        <dbReference type="SMART" id="SM01329"/>
    </source>
</evidence>
<feature type="binding site" evidence="14">
    <location>
        <position position="221"/>
    </location>
    <ligand>
        <name>substrate</name>
    </ligand>
</feature>
<keyword evidence="12 14" id="KW-0464">Manganese</keyword>
<keyword evidence="13 14" id="KW-0100">Branched-chain amino acid biosynthesis</keyword>
<dbReference type="HOGENOM" id="CLU_031953_0_3_12"/>
<evidence type="ECO:0000256" key="12">
    <source>
        <dbReference type="ARBA" id="ARBA00023211"/>
    </source>
</evidence>
<dbReference type="eggNOG" id="COG0473">
    <property type="taxonomic scope" value="Bacteria"/>
</dbReference>
<evidence type="ECO:0000256" key="1">
    <source>
        <dbReference type="ARBA" id="ARBA00000624"/>
    </source>
</evidence>
<evidence type="ECO:0000256" key="13">
    <source>
        <dbReference type="ARBA" id="ARBA00023304"/>
    </source>
</evidence>
<dbReference type="KEGG" id="ssm:Spirs_1612"/>
<dbReference type="InterPro" id="IPR024084">
    <property type="entry name" value="IsoPropMal-DH-like_dom"/>
</dbReference>
<dbReference type="Pfam" id="PF00180">
    <property type="entry name" value="Iso_dh"/>
    <property type="match status" value="1"/>
</dbReference>
<dbReference type="Proteomes" id="UP000002318">
    <property type="component" value="Chromosome"/>
</dbReference>
<comment type="function">
    <text evidence="14 15">Catalyzes the oxidation of 3-carboxy-2-hydroxy-4-methylpentanoate (3-isopropylmalate) to 3-carboxy-4-methyl-2-oxopentanoate. The product decarboxylates to 4-methyl-2 oxopentanoate.</text>
</comment>
<feature type="binding site" evidence="14">
    <location>
        <position position="221"/>
    </location>
    <ligand>
        <name>Mg(2+)</name>
        <dbReference type="ChEBI" id="CHEBI:18420"/>
    </ligand>
</feature>
<sequence length="353" mass="37078">MKTFRVAVLPGDGIGPEVMTESLRVLEAAGKKYDIAMKFEQALIGGAAIDATGSPLPDETLNLCRSADAVLLGSVGGPKWDNLPPKQRPELGGLLAIRKALKLYANLRPVRLYPALFDQCPVRIPSGSGVDLLTVRELSSGIYFGEPKELDESHGLDTMLYEAETVSRIAKVAFEAAARRRGTLTSVDKANVLSASILWRNVVAKMGADYPSVELNHMYVDNAAMQLILNPGGFDVLVTGNLFGDILSDESAALAGSLGMLPSASIGESVNLFEPSGGSAPDIAGKGIANPIAQILSGAMMFEYSFDRVDAARAVEAAIEAALNDGVRTGDVAGGASSVGTRQMADAVIKRLS</sequence>
<dbReference type="InterPro" id="IPR004429">
    <property type="entry name" value="Isopropylmalate_DH"/>
</dbReference>
<evidence type="ECO:0000256" key="3">
    <source>
        <dbReference type="ARBA" id="ARBA00004762"/>
    </source>
</evidence>
<dbReference type="GO" id="GO:0009098">
    <property type="term" value="P:L-leucine biosynthetic process"/>
    <property type="evidence" value="ECO:0007669"/>
    <property type="project" value="UniProtKB-UniRule"/>
</dbReference>
<evidence type="ECO:0000313" key="18">
    <source>
        <dbReference type="Proteomes" id="UP000002318"/>
    </source>
</evidence>
<comment type="similarity">
    <text evidence="4 14">Belongs to the isocitrate and isopropylmalate dehydrogenases family. LeuB type 1 subfamily.</text>
</comment>
<feature type="domain" description="Isopropylmalate dehydrogenase-like" evidence="16">
    <location>
        <begin position="5"/>
        <end position="348"/>
    </location>
</feature>
<comment type="catalytic activity">
    <reaction evidence="1 14 15">
        <text>(2R,3S)-3-isopropylmalate + NAD(+) = 4-methyl-2-oxopentanoate + CO2 + NADH</text>
        <dbReference type="Rhea" id="RHEA:32271"/>
        <dbReference type="ChEBI" id="CHEBI:16526"/>
        <dbReference type="ChEBI" id="CHEBI:17865"/>
        <dbReference type="ChEBI" id="CHEBI:35121"/>
        <dbReference type="ChEBI" id="CHEBI:57540"/>
        <dbReference type="ChEBI" id="CHEBI:57945"/>
        <dbReference type="EC" id="1.1.1.85"/>
    </reaction>
</comment>
<feature type="site" description="Important for catalysis" evidence="14">
    <location>
        <position position="189"/>
    </location>
</feature>
<evidence type="ECO:0000256" key="10">
    <source>
        <dbReference type="ARBA" id="ARBA00023002"/>
    </source>
</evidence>
<dbReference type="GO" id="GO:0005829">
    <property type="term" value="C:cytosol"/>
    <property type="evidence" value="ECO:0007669"/>
    <property type="project" value="TreeGrafter"/>
</dbReference>
<dbReference type="RefSeq" id="WP_013254203.1">
    <property type="nucleotide sequence ID" value="NC_014364.1"/>
</dbReference>
<keyword evidence="8 14" id="KW-0479">Metal-binding</keyword>
<dbReference type="SUPFAM" id="SSF53659">
    <property type="entry name" value="Isocitrate/Isopropylmalate dehydrogenase-like"/>
    <property type="match status" value="1"/>
</dbReference>
<protein>
    <recommendedName>
        <fullName evidence="14">3-isopropylmalate dehydrogenase</fullName>
        <ecNumber evidence="14">1.1.1.85</ecNumber>
    </recommendedName>
    <alternativeName>
        <fullName evidence="14">3-IPM-DH</fullName>
    </alternativeName>
    <alternativeName>
        <fullName evidence="14">Beta-IPM dehydrogenase</fullName>
        <shortName evidence="14">IMDH</shortName>
    </alternativeName>
</protein>
<dbReference type="SMART" id="SM01329">
    <property type="entry name" value="Iso_dh"/>
    <property type="match status" value="1"/>
</dbReference>
<dbReference type="AlphaFoldDB" id="E1R5X4"/>
<evidence type="ECO:0000256" key="7">
    <source>
        <dbReference type="ARBA" id="ARBA00022605"/>
    </source>
</evidence>
<keyword evidence="18" id="KW-1185">Reference proteome</keyword>
<evidence type="ECO:0000256" key="11">
    <source>
        <dbReference type="ARBA" id="ARBA00023027"/>
    </source>
</evidence>
<dbReference type="HAMAP" id="MF_01033">
    <property type="entry name" value="LeuB_type1"/>
    <property type="match status" value="1"/>
</dbReference>
<evidence type="ECO:0000256" key="8">
    <source>
        <dbReference type="ARBA" id="ARBA00022723"/>
    </source>
</evidence>
<dbReference type="GO" id="GO:0051287">
    <property type="term" value="F:NAD binding"/>
    <property type="evidence" value="ECO:0007669"/>
    <property type="project" value="InterPro"/>
</dbReference>
<feature type="binding site" evidence="14">
    <location>
        <position position="249"/>
    </location>
    <ligand>
        <name>Mg(2+)</name>
        <dbReference type="ChEBI" id="CHEBI:18420"/>
    </ligand>
</feature>
<name>E1R5X4_SEDSS</name>
<dbReference type="EMBL" id="CP002116">
    <property type="protein sequence ID" value="ADK80739.1"/>
    <property type="molecule type" value="Genomic_DNA"/>
</dbReference>
<feature type="site" description="Important for catalysis" evidence="14">
    <location>
        <position position="143"/>
    </location>
</feature>
<dbReference type="GO" id="GO:0000287">
    <property type="term" value="F:magnesium ion binding"/>
    <property type="evidence" value="ECO:0007669"/>
    <property type="project" value="InterPro"/>
</dbReference>
<reference evidence="17 18" key="1">
    <citation type="journal article" date="2010" name="Stand. Genomic Sci.">
        <title>Complete genome sequence of Spirochaeta smaragdinae type strain (SEBR 4228).</title>
        <authorList>
            <person name="Mavromatis K."/>
            <person name="Yasawong M."/>
            <person name="Chertkov O."/>
            <person name="Lapidus A."/>
            <person name="Lucas S."/>
            <person name="Nolan M."/>
            <person name="Del Rio T.G."/>
            <person name="Tice H."/>
            <person name="Cheng J.F."/>
            <person name="Pitluck S."/>
            <person name="Liolios K."/>
            <person name="Ivanova N."/>
            <person name="Tapia R."/>
            <person name="Han C."/>
            <person name="Bruce D."/>
            <person name="Goodwin L."/>
            <person name="Pati A."/>
            <person name="Chen A."/>
            <person name="Palaniappan K."/>
            <person name="Land M."/>
            <person name="Hauser L."/>
            <person name="Chang Y.J."/>
            <person name="Jeffries C.D."/>
            <person name="Detter J.C."/>
            <person name="Rohde M."/>
            <person name="Brambilla E."/>
            <person name="Spring S."/>
            <person name="Goker M."/>
            <person name="Sikorski J."/>
            <person name="Woyke T."/>
            <person name="Bristow J."/>
            <person name="Eisen J.A."/>
            <person name="Markowitz V."/>
            <person name="Hugenholtz P."/>
            <person name="Klenk H.P."/>
            <person name="Kyrpides N.C."/>
        </authorList>
    </citation>
    <scope>NUCLEOTIDE SEQUENCE [LARGE SCALE GENOMIC DNA]</scope>
    <source>
        <strain evidence="18">DSM 11293 / JCM 15392 / SEBR 4228</strain>
    </source>
</reference>
<dbReference type="FunFam" id="3.40.718.10:FF:000006">
    <property type="entry name" value="3-isopropylmalate dehydrogenase"/>
    <property type="match status" value="1"/>
</dbReference>
<dbReference type="EC" id="1.1.1.85" evidence="14"/>
<dbReference type="OrthoDB" id="9806254at2"/>
<keyword evidence="6 14" id="KW-0432">Leucine biosynthesis</keyword>
<proteinExistence type="inferred from homology"/>
<evidence type="ECO:0000256" key="14">
    <source>
        <dbReference type="HAMAP-Rule" id="MF_01033"/>
    </source>
</evidence>
<evidence type="ECO:0000256" key="9">
    <source>
        <dbReference type="ARBA" id="ARBA00022842"/>
    </source>
</evidence>
<dbReference type="Gene3D" id="3.40.718.10">
    <property type="entry name" value="Isopropylmalate Dehydrogenase"/>
    <property type="match status" value="1"/>
</dbReference>
<evidence type="ECO:0000256" key="6">
    <source>
        <dbReference type="ARBA" id="ARBA00022430"/>
    </source>
</evidence>